<dbReference type="Proteomes" id="UP000813824">
    <property type="component" value="Unassembled WGS sequence"/>
</dbReference>
<proteinExistence type="predicted"/>
<keyword evidence="3" id="KW-1185">Reference proteome</keyword>
<feature type="compositionally biased region" description="Basic and acidic residues" evidence="1">
    <location>
        <begin position="119"/>
        <end position="129"/>
    </location>
</feature>
<dbReference type="OrthoDB" id="45930at2759"/>
<accession>A0A8K0US39</accession>
<dbReference type="AlphaFoldDB" id="A0A8K0US39"/>
<gene>
    <name evidence="2" type="ORF">BXZ70DRAFT_1016244</name>
</gene>
<dbReference type="PANTHER" id="PTHR28080:SF1">
    <property type="entry name" value="PEROXISOMAL BIOGENESIS FACTOR 3"/>
    <property type="match status" value="1"/>
</dbReference>
<sequence>MFHSIGEYLYERRRGITRIAGYVGGTYGVTKYVAERLGEVRDNMVQERLARDNLRRRFEQNQHDISFTIMALLPSLGQHILEGMAVEAITQELQAYSKSVPQHSEPPQAESSLSSSVELRSDNGHDARSEISSMSMISAPEDASSSRMASSAQSWVDQFHTGQSSGEHSQAPSTSGSDSHREQDSPRSARGAALSDSIITSTDSSAMSYDAPTMTPHAAGPVLKTKAELWREVKILTFTRTLTTLYSMTLLSLFTHIQLSILGRHKYVQSVLQQAREEQMNALVQDSFDLTRLIGGGPSMESCYNEDELQSVDAISEETERKFLTLTWWILNVGWKDVGERVRRGVEEVFESVSLKSKLSAAELHRLVSDVRRRVEYEVTFEGKERRINFTSTLLPPTSETLQHVLTQGGIDSRLAAAPDATFQGLLSEIRTHLASSNLERVLEVCLDQATETLFNGLEKNVFFEQSVGLDAPSGLGLVPESRVRLAGMLPGLARWCHLALEGLPNELIDGLAAVREVSAFSAIIYSSYEDQFK</sequence>
<dbReference type="PROSITE" id="PS00850">
    <property type="entry name" value="GLY_RADICAL_1"/>
    <property type="match status" value="1"/>
</dbReference>
<feature type="compositionally biased region" description="Basic and acidic residues" evidence="1">
    <location>
        <begin position="178"/>
        <end position="187"/>
    </location>
</feature>
<comment type="caution">
    <text evidence="2">The sequence shown here is derived from an EMBL/GenBank/DDBJ whole genome shotgun (WGS) entry which is preliminary data.</text>
</comment>
<dbReference type="Pfam" id="PF04882">
    <property type="entry name" value="Peroxin-3"/>
    <property type="match status" value="1"/>
</dbReference>
<dbReference type="InterPro" id="IPR019777">
    <property type="entry name" value="Form_AcTrfase_GR_CS"/>
</dbReference>
<evidence type="ECO:0000256" key="1">
    <source>
        <dbReference type="SAM" id="MobiDB-lite"/>
    </source>
</evidence>
<protein>
    <submittedName>
        <fullName evidence="2">Peroxin-3</fullName>
    </submittedName>
</protein>
<dbReference type="GO" id="GO:0030674">
    <property type="term" value="F:protein-macromolecule adaptor activity"/>
    <property type="evidence" value="ECO:0007669"/>
    <property type="project" value="TreeGrafter"/>
</dbReference>
<organism evidence="2 3">
    <name type="scientific">Cristinia sonorae</name>
    <dbReference type="NCBI Taxonomy" id="1940300"/>
    <lineage>
        <taxon>Eukaryota</taxon>
        <taxon>Fungi</taxon>
        <taxon>Dikarya</taxon>
        <taxon>Basidiomycota</taxon>
        <taxon>Agaricomycotina</taxon>
        <taxon>Agaricomycetes</taxon>
        <taxon>Agaricomycetidae</taxon>
        <taxon>Agaricales</taxon>
        <taxon>Pleurotineae</taxon>
        <taxon>Stephanosporaceae</taxon>
        <taxon>Cristinia</taxon>
    </lineage>
</organism>
<dbReference type="InterPro" id="IPR006966">
    <property type="entry name" value="Peroxin-3"/>
</dbReference>
<dbReference type="GO" id="GO:0045046">
    <property type="term" value="P:protein import into peroxisome membrane"/>
    <property type="evidence" value="ECO:0007669"/>
    <property type="project" value="TreeGrafter"/>
</dbReference>
<name>A0A8K0US39_9AGAR</name>
<dbReference type="GO" id="GO:0005778">
    <property type="term" value="C:peroxisomal membrane"/>
    <property type="evidence" value="ECO:0007669"/>
    <property type="project" value="InterPro"/>
</dbReference>
<reference evidence="2" key="1">
    <citation type="journal article" date="2021" name="New Phytol.">
        <title>Evolutionary innovations through gain and loss of genes in the ectomycorrhizal Boletales.</title>
        <authorList>
            <person name="Wu G."/>
            <person name="Miyauchi S."/>
            <person name="Morin E."/>
            <person name="Kuo A."/>
            <person name="Drula E."/>
            <person name="Varga T."/>
            <person name="Kohler A."/>
            <person name="Feng B."/>
            <person name="Cao Y."/>
            <person name="Lipzen A."/>
            <person name="Daum C."/>
            <person name="Hundley H."/>
            <person name="Pangilinan J."/>
            <person name="Johnson J."/>
            <person name="Barry K."/>
            <person name="LaButti K."/>
            <person name="Ng V."/>
            <person name="Ahrendt S."/>
            <person name="Min B."/>
            <person name="Choi I.G."/>
            <person name="Park H."/>
            <person name="Plett J.M."/>
            <person name="Magnuson J."/>
            <person name="Spatafora J.W."/>
            <person name="Nagy L.G."/>
            <person name="Henrissat B."/>
            <person name="Grigoriev I.V."/>
            <person name="Yang Z.L."/>
            <person name="Xu J."/>
            <person name="Martin F.M."/>
        </authorList>
    </citation>
    <scope>NUCLEOTIDE SEQUENCE</scope>
    <source>
        <strain evidence="2">KKN 215</strain>
    </source>
</reference>
<feature type="compositionally biased region" description="Low complexity" evidence="1">
    <location>
        <begin position="143"/>
        <end position="154"/>
    </location>
</feature>
<evidence type="ECO:0000313" key="2">
    <source>
        <dbReference type="EMBL" id="KAH8102100.1"/>
    </source>
</evidence>
<evidence type="ECO:0000313" key="3">
    <source>
        <dbReference type="Proteomes" id="UP000813824"/>
    </source>
</evidence>
<feature type="compositionally biased region" description="Polar residues" evidence="1">
    <location>
        <begin position="160"/>
        <end position="177"/>
    </location>
</feature>
<dbReference type="EMBL" id="JAEVFJ010000010">
    <property type="protein sequence ID" value="KAH8102100.1"/>
    <property type="molecule type" value="Genomic_DNA"/>
</dbReference>
<feature type="region of interest" description="Disordered" evidence="1">
    <location>
        <begin position="98"/>
        <end position="196"/>
    </location>
</feature>
<dbReference type="PANTHER" id="PTHR28080">
    <property type="entry name" value="PEROXISOMAL BIOGENESIS FACTOR 3"/>
    <property type="match status" value="1"/>
</dbReference>